<dbReference type="PATRIC" id="fig|1395125.3.peg.1061"/>
<evidence type="ECO:0000313" key="1">
    <source>
        <dbReference type="EMBL" id="ERK01549.1"/>
    </source>
</evidence>
<proteinExistence type="predicted"/>
<organism evidence="1 2">
    <name type="scientific">Segatella salivae F0493</name>
    <dbReference type="NCBI Taxonomy" id="1395125"/>
    <lineage>
        <taxon>Bacteria</taxon>
        <taxon>Pseudomonadati</taxon>
        <taxon>Bacteroidota</taxon>
        <taxon>Bacteroidia</taxon>
        <taxon>Bacteroidales</taxon>
        <taxon>Prevotellaceae</taxon>
        <taxon>Segatella</taxon>
    </lineage>
</organism>
<gene>
    <name evidence="1" type="ORF">HMPREF9145_2476</name>
</gene>
<reference evidence="1 2" key="1">
    <citation type="submission" date="2013-08" db="EMBL/GenBank/DDBJ databases">
        <authorList>
            <person name="Durkin A.S."/>
            <person name="Haft D.R."/>
            <person name="McCorrison J."/>
            <person name="Torralba M."/>
            <person name="Gillis M."/>
            <person name="Haft D.H."/>
            <person name="Methe B."/>
            <person name="Sutton G."/>
            <person name="Nelson K.E."/>
        </authorList>
    </citation>
    <scope>NUCLEOTIDE SEQUENCE [LARGE SCALE GENOMIC DNA]</scope>
    <source>
        <strain evidence="1 2">F0493</strain>
    </source>
</reference>
<dbReference type="AlphaFoldDB" id="U2MQN0"/>
<name>U2MQN0_9BACT</name>
<dbReference type="Proteomes" id="UP000017023">
    <property type="component" value="Unassembled WGS sequence"/>
</dbReference>
<evidence type="ECO:0000313" key="2">
    <source>
        <dbReference type="Proteomes" id="UP000017023"/>
    </source>
</evidence>
<dbReference type="EMBL" id="AWGW01000010">
    <property type="protein sequence ID" value="ERK01549.1"/>
    <property type="molecule type" value="Genomic_DNA"/>
</dbReference>
<protein>
    <submittedName>
        <fullName evidence="1">Uncharacterized protein</fullName>
    </submittedName>
</protein>
<accession>U2MQN0</accession>
<comment type="caution">
    <text evidence="1">The sequence shown here is derived from an EMBL/GenBank/DDBJ whole genome shotgun (WGS) entry which is preliminary data.</text>
</comment>
<sequence>MSMPNDIFSIEHRHFLLYKVLQEVKEQFGHLRENEKDTYSYTSTTLQKVLC</sequence>